<evidence type="ECO:0000256" key="7">
    <source>
        <dbReference type="ARBA" id="ARBA00022989"/>
    </source>
</evidence>
<keyword evidence="6" id="KW-0735">Signal-anchor</keyword>
<dbReference type="GO" id="GO:0000139">
    <property type="term" value="C:Golgi membrane"/>
    <property type="evidence" value="ECO:0007669"/>
    <property type="project" value="UniProtKB-SubCell"/>
</dbReference>
<evidence type="ECO:0000256" key="5">
    <source>
        <dbReference type="ARBA" id="ARBA00022692"/>
    </source>
</evidence>
<evidence type="ECO:0000256" key="6">
    <source>
        <dbReference type="ARBA" id="ARBA00022968"/>
    </source>
</evidence>
<evidence type="ECO:0000256" key="9">
    <source>
        <dbReference type="ARBA" id="ARBA00023136"/>
    </source>
</evidence>
<organism evidence="11 12">
    <name type="scientific">Branchiostoma lanceolatum</name>
    <name type="common">Common lancelet</name>
    <name type="synonym">Amphioxus lanceolatum</name>
    <dbReference type="NCBI Taxonomy" id="7740"/>
    <lineage>
        <taxon>Eukaryota</taxon>
        <taxon>Metazoa</taxon>
        <taxon>Chordata</taxon>
        <taxon>Cephalochordata</taxon>
        <taxon>Leptocardii</taxon>
        <taxon>Amphioxiformes</taxon>
        <taxon>Branchiostomatidae</taxon>
        <taxon>Branchiostoma</taxon>
    </lineage>
</organism>
<evidence type="ECO:0000313" key="11">
    <source>
        <dbReference type="EMBL" id="CAH1259254.1"/>
    </source>
</evidence>
<keyword evidence="10" id="KW-0325">Glycoprotein</keyword>
<keyword evidence="3" id="KW-0328">Glycosyltransferase</keyword>
<keyword evidence="12" id="KW-1185">Reference proteome</keyword>
<evidence type="ECO:0000256" key="10">
    <source>
        <dbReference type="ARBA" id="ARBA00023180"/>
    </source>
</evidence>
<dbReference type="EMBL" id="OV696688">
    <property type="protein sequence ID" value="CAH1259254.1"/>
    <property type="molecule type" value="Genomic_DNA"/>
</dbReference>
<sequence>MSPMRACAMRFQAANFGVTLLFVGCIVATMQLIGRKPIRLTDASDSLNNRVEKSVAVTERCCDEADPTKVLPQAPRNENNLKDTNAEILRLVQIIFKEHLGTVKIFENGSDRGITAQKRTNRDVPQVDSPKTNCSLKLKSPTKRLGIDIVGTGSYKDDANSSKDLVEVMRAFKGTWRENKDLSSQIKHELTECCDVESSVLTKQNVKVGDVLPNVLNRKMPLKISRDVYRVLPKESPFRNKHFQTCAVVGNSGILRGSRCGASIDGAEAVFRCNLPPLGKQIYRKDAGVKSTFTTAPLSMLKSYMQMKDKSVREKFIKDVEPYRGILSLKKPNNYTNYMISSVESTMGNSLEAVYEHPNHFLCIDNYWSNHGLPRKITSGIYIISMALTVCDEVNVYGFWPFPRDDKGHKVHYHYYKAPVFVMDTHDMPSEFLLIRQMHQDGVIKVHMHCLHNIAKRSAGKKKARLHL</sequence>
<dbReference type="AlphaFoldDB" id="A0A8J9ZSD1"/>
<evidence type="ECO:0000256" key="1">
    <source>
        <dbReference type="ARBA" id="ARBA00004323"/>
    </source>
</evidence>
<dbReference type="PANTHER" id="PTHR11987:SF54">
    <property type="entry name" value="ST8 ALPHA-N-ACETYL-NEURAMINIDE ALPHA-2,8-SIALYLTRANSFERASE 6"/>
    <property type="match status" value="1"/>
</dbReference>
<evidence type="ECO:0000313" key="12">
    <source>
        <dbReference type="Proteomes" id="UP000838412"/>
    </source>
</evidence>
<dbReference type="InterPro" id="IPR050943">
    <property type="entry name" value="Glycosyltr_29_Sialyltrsf"/>
</dbReference>
<dbReference type="Gene3D" id="3.90.1480.20">
    <property type="entry name" value="Glycosyl transferase family 29"/>
    <property type="match status" value="1"/>
</dbReference>
<evidence type="ECO:0000256" key="8">
    <source>
        <dbReference type="ARBA" id="ARBA00023034"/>
    </source>
</evidence>
<evidence type="ECO:0000256" key="3">
    <source>
        <dbReference type="ARBA" id="ARBA00022676"/>
    </source>
</evidence>
<dbReference type="CDD" id="cd23963">
    <property type="entry name" value="GT29_ST8SIA"/>
    <property type="match status" value="1"/>
</dbReference>
<reference evidence="11" key="1">
    <citation type="submission" date="2022-01" db="EMBL/GenBank/DDBJ databases">
        <authorList>
            <person name="Braso-Vives M."/>
        </authorList>
    </citation>
    <scope>NUCLEOTIDE SEQUENCE</scope>
</reference>
<dbReference type="OrthoDB" id="10044879at2759"/>
<dbReference type="InterPro" id="IPR038578">
    <property type="entry name" value="GT29-like_sf"/>
</dbReference>
<evidence type="ECO:0000256" key="4">
    <source>
        <dbReference type="ARBA" id="ARBA00022679"/>
    </source>
</evidence>
<keyword evidence="7" id="KW-1133">Transmembrane helix</keyword>
<proteinExistence type="inferred from homology"/>
<accession>A0A8J9ZSD1</accession>
<evidence type="ECO:0000256" key="2">
    <source>
        <dbReference type="ARBA" id="ARBA00006003"/>
    </source>
</evidence>
<dbReference type="Pfam" id="PF00777">
    <property type="entry name" value="Glyco_transf_29"/>
    <property type="match status" value="1"/>
</dbReference>
<keyword evidence="8" id="KW-0333">Golgi apparatus</keyword>
<keyword evidence="4" id="KW-0808">Transferase</keyword>
<name>A0A8J9ZSD1_BRALA</name>
<dbReference type="PROSITE" id="PS51257">
    <property type="entry name" value="PROKAR_LIPOPROTEIN"/>
    <property type="match status" value="1"/>
</dbReference>
<dbReference type="GO" id="GO:0006491">
    <property type="term" value="P:N-glycan processing"/>
    <property type="evidence" value="ECO:0007669"/>
    <property type="project" value="TreeGrafter"/>
</dbReference>
<dbReference type="InterPro" id="IPR001675">
    <property type="entry name" value="Glyco_trans_29"/>
</dbReference>
<gene>
    <name evidence="11" type="primary">ST8SIA4</name>
    <name evidence="11" type="ORF">BLAG_LOCUS16609</name>
</gene>
<keyword evidence="5" id="KW-0812">Transmembrane</keyword>
<dbReference type="GO" id="GO:0003828">
    <property type="term" value="F:alpha-N-acetylneuraminate alpha-2,8-sialyltransferase activity"/>
    <property type="evidence" value="ECO:0007669"/>
    <property type="project" value="TreeGrafter"/>
</dbReference>
<dbReference type="Proteomes" id="UP000838412">
    <property type="component" value="Chromosome 3"/>
</dbReference>
<comment type="similarity">
    <text evidence="2">Belongs to the glycosyltransferase 29 family.</text>
</comment>
<comment type="subcellular location">
    <subcellularLocation>
        <location evidence="1">Golgi apparatus membrane</location>
        <topology evidence="1">Single-pass type II membrane protein</topology>
    </subcellularLocation>
</comment>
<protein>
    <submittedName>
        <fullName evidence="11">ST8SIA4 protein</fullName>
    </submittedName>
</protein>
<dbReference type="PANTHER" id="PTHR11987">
    <property type="entry name" value="ALPHA-2,8-SIALYLTRANSFERASE"/>
    <property type="match status" value="1"/>
</dbReference>
<keyword evidence="9" id="KW-0472">Membrane</keyword>
<dbReference type="GO" id="GO:0009311">
    <property type="term" value="P:oligosaccharide metabolic process"/>
    <property type="evidence" value="ECO:0007669"/>
    <property type="project" value="TreeGrafter"/>
</dbReference>